<accession>A0ABY5YLZ8</accession>
<evidence type="ECO:0000256" key="3">
    <source>
        <dbReference type="ARBA" id="ARBA00022475"/>
    </source>
</evidence>
<dbReference type="Gene3D" id="3.40.50.11820">
    <property type="match status" value="1"/>
</dbReference>
<keyword evidence="3" id="KW-1003">Cell membrane</keyword>
<reference evidence="8" key="1">
    <citation type="submission" date="2022-09" db="EMBL/GenBank/DDBJ databases">
        <title>Novel species in genus Arthrobacter.</title>
        <authorList>
            <person name="Liu Y."/>
        </authorList>
    </citation>
    <scope>NUCLEOTIDE SEQUENCE</scope>
    <source>
        <strain evidence="8">Zg-Y815</strain>
    </source>
</reference>
<evidence type="ECO:0000256" key="4">
    <source>
        <dbReference type="ARBA" id="ARBA00022679"/>
    </source>
</evidence>
<proteinExistence type="inferred from homology"/>
<feature type="domain" description="Glycosyltransferase 2-like" evidence="7">
    <location>
        <begin position="11"/>
        <end position="178"/>
    </location>
</feature>
<sequence length="916" mass="103804">MSYNMTKGLFSVVVALYGVEDYVDTFFQSLERQSFPFADLDIVVVDDESPDGSYEIVKRWARKYPGVIRHTTQVNGGPGAARNTGLDMVRNEWVTFADPDDALQADYFRNVANFLERDTNNSAAMLTTRVMIWNENQRRVTDTHPLRRKYMFGERLVDLRKEPNNIQLGGASIFLKRAVLEAESLRFDERVKPTFEDGEFIGRYLGSCEDPVVGLIPSARYLYRKRGNGTSLVQSGWQVSERYDDILRYGYLGLLEGLKRRTGTVPVWAQNMVLYDLQWYFAEDRSMNSKTAWINDEQKETFLALLMRVVAHIDRETIDTFAVVPLDWTTREALLVRYKGHGLSVPRVFKWSAAGQSPAQILYTYSGTTPSERFRVNGTEVEPTRTKTVAYNYFGQNFFMARSVWLPTDGTIEVWLDGEFVPFESPKRPGWTRPLPAEGKCKLGPIRKPARHSLPALGAVGRRVLAPASSMAKKLDNRLGIESIVSGTAKSAALKNVAIRVARRKVQSALGNRRHQADQKTVDWALSPANVAKFKDAWVIMDRVDQADDNGEHLYRHVAANHPEVNAWFLLDRTSSDWSRLELEGFRLVEYGSRAAIALVLNAAYLISSDATAEVQYPIGRGRYPMSDAKIVFLQHGVITQDLSRWVNPKPISLFVTSTRPEYDSIAGNNSPYRFTDRETCLTGLPRFDALQQKALATPVAERNILLVTPTWRQELKTKAGLATTSEERRTVLESSEYARNWFGLLRSPELKEYADHNGLEIVYLPHPSFADFGEIEFPDYVRVHRRADGSVQDIFARSQVALTDYSSVAFDLALIGSPLVYFHFDRGEIFNGKHNYRKGYFEFDRDGLGPVALSPDEVMHHLADLAERNFERDELYTLRTKQAFAYLDDGNSERVFQAIKALNQPESPSPGGSGN</sequence>
<dbReference type="PANTHER" id="PTHR22916:SF3">
    <property type="entry name" value="UDP-GLCNAC:BETAGAL BETA-1,3-N-ACETYLGLUCOSAMINYLTRANSFERASE-LIKE PROTEIN 1"/>
    <property type="match status" value="1"/>
</dbReference>
<keyword evidence="5" id="KW-0777">Teichoic acid biosynthesis</keyword>
<dbReference type="PANTHER" id="PTHR22916">
    <property type="entry name" value="GLYCOSYLTRANSFERASE"/>
    <property type="match status" value="1"/>
</dbReference>
<dbReference type="EMBL" id="CP104275">
    <property type="protein sequence ID" value="UWX96115.1"/>
    <property type="molecule type" value="Genomic_DNA"/>
</dbReference>
<evidence type="ECO:0000256" key="2">
    <source>
        <dbReference type="ARBA" id="ARBA00010488"/>
    </source>
</evidence>
<gene>
    <name evidence="8" type="ORF">N2K95_10530</name>
</gene>
<dbReference type="Gene3D" id="3.40.50.12580">
    <property type="match status" value="1"/>
</dbReference>
<dbReference type="SUPFAM" id="SSF53448">
    <property type="entry name" value="Nucleotide-diphospho-sugar transferases"/>
    <property type="match status" value="1"/>
</dbReference>
<dbReference type="InterPro" id="IPR043148">
    <property type="entry name" value="TagF_C"/>
</dbReference>
<organism evidence="8 9">
    <name type="scientific">Arthrobacter zhaoxinii</name>
    <dbReference type="NCBI Taxonomy" id="2964616"/>
    <lineage>
        <taxon>Bacteria</taxon>
        <taxon>Bacillati</taxon>
        <taxon>Actinomycetota</taxon>
        <taxon>Actinomycetes</taxon>
        <taxon>Micrococcales</taxon>
        <taxon>Micrococcaceae</taxon>
        <taxon>Arthrobacter</taxon>
    </lineage>
</organism>
<dbReference type="Pfam" id="PF04464">
    <property type="entry name" value="Glyphos_transf"/>
    <property type="match status" value="1"/>
</dbReference>
<dbReference type="Gene3D" id="3.90.550.10">
    <property type="entry name" value="Spore Coat Polysaccharide Biosynthesis Protein SpsA, Chain A"/>
    <property type="match status" value="1"/>
</dbReference>
<evidence type="ECO:0000256" key="5">
    <source>
        <dbReference type="ARBA" id="ARBA00022944"/>
    </source>
</evidence>
<keyword evidence="9" id="KW-1185">Reference proteome</keyword>
<dbReference type="InterPro" id="IPR007554">
    <property type="entry name" value="Glycerophosphate_synth"/>
</dbReference>
<dbReference type="InterPro" id="IPR043149">
    <property type="entry name" value="TagF_N"/>
</dbReference>
<protein>
    <submittedName>
        <fullName evidence="8">Bifunctional glycosyltransferase family 2 protein/CDP-glycerol:glycerophosphate glycerophosphotransferase</fullName>
    </submittedName>
</protein>
<dbReference type="Proteomes" id="UP001059859">
    <property type="component" value="Chromosome"/>
</dbReference>
<dbReference type="Pfam" id="PF00535">
    <property type="entry name" value="Glycos_transf_2"/>
    <property type="match status" value="1"/>
</dbReference>
<dbReference type="InterPro" id="IPR029044">
    <property type="entry name" value="Nucleotide-diphossugar_trans"/>
</dbReference>
<dbReference type="CDD" id="cd00761">
    <property type="entry name" value="Glyco_tranf_GTA_type"/>
    <property type="match status" value="1"/>
</dbReference>
<name>A0ABY5YLZ8_9MICC</name>
<evidence type="ECO:0000256" key="6">
    <source>
        <dbReference type="ARBA" id="ARBA00023136"/>
    </source>
</evidence>
<evidence type="ECO:0000313" key="8">
    <source>
        <dbReference type="EMBL" id="UWX96115.1"/>
    </source>
</evidence>
<dbReference type="RefSeq" id="WP_260651522.1">
    <property type="nucleotide sequence ID" value="NZ_CP104275.1"/>
</dbReference>
<dbReference type="InterPro" id="IPR001173">
    <property type="entry name" value="Glyco_trans_2-like"/>
</dbReference>
<comment type="similarity">
    <text evidence="2">Belongs to the CDP-glycerol glycerophosphotransferase family.</text>
</comment>
<evidence type="ECO:0000259" key="7">
    <source>
        <dbReference type="Pfam" id="PF00535"/>
    </source>
</evidence>
<keyword evidence="6" id="KW-0472">Membrane</keyword>
<evidence type="ECO:0000256" key="1">
    <source>
        <dbReference type="ARBA" id="ARBA00004202"/>
    </source>
</evidence>
<comment type="subcellular location">
    <subcellularLocation>
        <location evidence="1">Cell membrane</location>
        <topology evidence="1">Peripheral membrane protein</topology>
    </subcellularLocation>
</comment>
<keyword evidence="4" id="KW-0808">Transferase</keyword>
<evidence type="ECO:0000313" key="9">
    <source>
        <dbReference type="Proteomes" id="UP001059859"/>
    </source>
</evidence>